<dbReference type="EMBL" id="BARS01015292">
    <property type="protein sequence ID" value="GAF88827.1"/>
    <property type="molecule type" value="Genomic_DNA"/>
</dbReference>
<accession>X0TL14</accession>
<sequence>MKLSEKQETLEKAVIQIFERFNWRGDIEEELRSLGFEIFFGDSDEKIYFTPKREHDILVYVNWIDACFWIYKRSFKGS</sequence>
<reference evidence="1" key="1">
    <citation type="journal article" date="2014" name="Front. Microbiol.">
        <title>High frequency of phylogenetically diverse reductive dehalogenase-homologous genes in deep subseafloor sedimentary metagenomes.</title>
        <authorList>
            <person name="Kawai M."/>
            <person name="Futagami T."/>
            <person name="Toyoda A."/>
            <person name="Takaki Y."/>
            <person name="Nishi S."/>
            <person name="Hori S."/>
            <person name="Arai W."/>
            <person name="Tsubouchi T."/>
            <person name="Morono Y."/>
            <person name="Uchiyama I."/>
            <person name="Ito T."/>
            <person name="Fujiyama A."/>
            <person name="Inagaki F."/>
            <person name="Takami H."/>
        </authorList>
    </citation>
    <scope>NUCLEOTIDE SEQUENCE</scope>
    <source>
        <strain evidence="1">Expedition CK06-06</strain>
    </source>
</reference>
<proteinExistence type="predicted"/>
<organism evidence="1">
    <name type="scientific">marine sediment metagenome</name>
    <dbReference type="NCBI Taxonomy" id="412755"/>
    <lineage>
        <taxon>unclassified sequences</taxon>
        <taxon>metagenomes</taxon>
        <taxon>ecological metagenomes</taxon>
    </lineage>
</organism>
<gene>
    <name evidence="1" type="ORF">S01H1_25331</name>
</gene>
<comment type="caution">
    <text evidence="1">The sequence shown here is derived from an EMBL/GenBank/DDBJ whole genome shotgun (WGS) entry which is preliminary data.</text>
</comment>
<dbReference type="AlphaFoldDB" id="X0TL14"/>
<name>X0TL14_9ZZZZ</name>
<evidence type="ECO:0000313" key="1">
    <source>
        <dbReference type="EMBL" id="GAF88827.1"/>
    </source>
</evidence>
<protein>
    <submittedName>
        <fullName evidence="1">Uncharacterized protein</fullName>
    </submittedName>
</protein>